<proteinExistence type="predicted"/>
<evidence type="ECO:0000256" key="2">
    <source>
        <dbReference type="ARBA" id="ARBA00022692"/>
    </source>
</evidence>
<dbReference type="InterPro" id="IPR000184">
    <property type="entry name" value="Bac_surfAg_D15"/>
</dbReference>
<reference evidence="8 9" key="1">
    <citation type="journal article" date="2015" name="Int. J. Syst. Evol. Microbiol.">
        <title>Flavisolibacter ginsenosidimutans sp. nov., with ginsenoside-converting activity isolated from soil used for cultivating ginseng.</title>
        <authorList>
            <person name="Zhao Y."/>
            <person name="Liu Q."/>
            <person name="Kang M.S."/>
            <person name="Jin F."/>
            <person name="Yu H."/>
            <person name="Im W.T."/>
        </authorList>
    </citation>
    <scope>NUCLEOTIDE SEQUENCE [LARGE SCALE GENOMIC DNA]</scope>
    <source>
        <strain evidence="8 9">Gsoil 636</strain>
    </source>
</reference>
<protein>
    <submittedName>
        <fullName evidence="8">BamA/TamA family outer membrane protein</fullName>
    </submittedName>
</protein>
<evidence type="ECO:0000256" key="3">
    <source>
        <dbReference type="ARBA" id="ARBA00022729"/>
    </source>
</evidence>
<evidence type="ECO:0000313" key="9">
    <source>
        <dbReference type="Proteomes" id="UP000321204"/>
    </source>
</evidence>
<keyword evidence="5" id="KW-0998">Cell outer membrane</keyword>
<feature type="domain" description="Bacterial surface antigen (D15)" evidence="7">
    <location>
        <begin position="372"/>
        <end position="731"/>
    </location>
</feature>
<gene>
    <name evidence="8" type="ORF">FSB75_13400</name>
</gene>
<keyword evidence="4" id="KW-0472">Membrane</keyword>
<keyword evidence="9" id="KW-1185">Reference proteome</keyword>
<dbReference type="KEGG" id="fgg:FSB75_13400"/>
<dbReference type="PROSITE" id="PS51257">
    <property type="entry name" value="PROKAR_LIPOPROTEIN"/>
    <property type="match status" value="1"/>
</dbReference>
<dbReference type="InterPro" id="IPR039910">
    <property type="entry name" value="D15-like"/>
</dbReference>
<evidence type="ECO:0000256" key="1">
    <source>
        <dbReference type="ARBA" id="ARBA00004370"/>
    </source>
</evidence>
<feature type="chain" id="PRO_5022992556" evidence="6">
    <location>
        <begin position="22"/>
        <end position="759"/>
    </location>
</feature>
<dbReference type="Gene3D" id="3.10.20.310">
    <property type="entry name" value="membrane protein fhac"/>
    <property type="match status" value="2"/>
</dbReference>
<evidence type="ECO:0000256" key="5">
    <source>
        <dbReference type="ARBA" id="ARBA00023237"/>
    </source>
</evidence>
<dbReference type="PANTHER" id="PTHR12815">
    <property type="entry name" value="SORTING AND ASSEMBLY MACHINERY SAMM50 PROTEIN FAMILY MEMBER"/>
    <property type="match status" value="1"/>
</dbReference>
<dbReference type="Pfam" id="PF01103">
    <property type="entry name" value="Omp85"/>
    <property type="match status" value="1"/>
</dbReference>
<dbReference type="PANTHER" id="PTHR12815:SF47">
    <property type="entry name" value="TRANSLOCATION AND ASSEMBLY MODULE SUBUNIT TAMA"/>
    <property type="match status" value="1"/>
</dbReference>
<dbReference type="Proteomes" id="UP000321204">
    <property type="component" value="Chromosome"/>
</dbReference>
<dbReference type="OrthoDB" id="9814535at2"/>
<organism evidence="8 9">
    <name type="scientific">Flavisolibacter ginsenosidimutans</name>
    <dbReference type="NCBI Taxonomy" id="661481"/>
    <lineage>
        <taxon>Bacteria</taxon>
        <taxon>Pseudomonadati</taxon>
        <taxon>Bacteroidota</taxon>
        <taxon>Chitinophagia</taxon>
        <taxon>Chitinophagales</taxon>
        <taxon>Chitinophagaceae</taxon>
        <taxon>Flavisolibacter</taxon>
    </lineage>
</organism>
<dbReference type="EMBL" id="CP042433">
    <property type="protein sequence ID" value="QEC58528.1"/>
    <property type="molecule type" value="Genomic_DNA"/>
</dbReference>
<dbReference type="AlphaFoldDB" id="A0A5B8UPL6"/>
<dbReference type="Gene3D" id="2.40.160.50">
    <property type="entry name" value="membrane protein fhac: a member of the omp85/tpsb transporter family"/>
    <property type="match status" value="1"/>
</dbReference>
<name>A0A5B8UPL6_9BACT</name>
<evidence type="ECO:0000313" key="8">
    <source>
        <dbReference type="EMBL" id="QEC58528.1"/>
    </source>
</evidence>
<dbReference type="GO" id="GO:0019867">
    <property type="term" value="C:outer membrane"/>
    <property type="evidence" value="ECO:0007669"/>
    <property type="project" value="InterPro"/>
</dbReference>
<keyword evidence="2" id="KW-0812">Transmembrane</keyword>
<sequence>MSNCRLLIAHCTLLIFLAACSATKHIPEGDALYTGANVKLNAENTSKQEKKVLLEDLTGLTRPRPNGRFLGIPFKLLLWNFFYTTKTKGLKHNLQQRLGEPPVLASSVSLSANTTLLQNHLQNKGFFGATVSADSTWKKKKASVTYTANAGPQYHIASVTFSKDTTPLSAVIDTISKNTLLKVGAPYDLDLIKGERERIDALVKERGYYYFSPEYLLVQVDSTYAKDYKVGMRVVVKPTTPAQAQESYRINNVYVYSNYSLNSARRDTAHSEGQLYEGFHIIDPLGKFKPKLFTNVMTFHPGDVYNRTNHNKTLQRLMNLNVFKFVKNRFEKVATDTPKLNAYYYLTPYPEKALRAEIGAETRSNNMNGSEITLGFTHRNAFRAGEQMDLKVYAGTEAQFAGSFSGVSTFRLGGEINFAIPRFVVPFFHMKSKSAYVPRTNIQLGYEQLTRSGLYSLNSFHGGLGYLWKESPVKSHELYPIAITYAQPRNVNDSFQKLVDTNFVYRHIIDKQFILGSTYQLNINQQAAGFQKINSFYFNLLGDISGNLAGLVVPGKKLFNIPFAQYIKVEADGRYYRKLGLSNTWANRIILGYGLPYGNSRQLPYIKQYFSGGNNSLRGFRSRTVGPGSYLALPTSQGYIPDQTGDLKLELNTELRPKISGPLYGAVFVDAGNIWLANNDSTRPGATFGKDFLKQLAMDAGVGIRLDIQLFVIRLDLAFPIRKPWQTPGNRWVLNDVRFGDPTWRRDNLVFNLAIGYPF</sequence>
<keyword evidence="3 6" id="KW-0732">Signal</keyword>
<evidence type="ECO:0000256" key="4">
    <source>
        <dbReference type="ARBA" id="ARBA00023136"/>
    </source>
</evidence>
<evidence type="ECO:0000256" key="6">
    <source>
        <dbReference type="SAM" id="SignalP"/>
    </source>
</evidence>
<feature type="signal peptide" evidence="6">
    <location>
        <begin position="1"/>
        <end position="21"/>
    </location>
</feature>
<accession>A0A5B8UPL6</accession>
<comment type="subcellular location">
    <subcellularLocation>
        <location evidence="1">Membrane</location>
    </subcellularLocation>
</comment>
<evidence type="ECO:0000259" key="7">
    <source>
        <dbReference type="Pfam" id="PF01103"/>
    </source>
</evidence>